<sequence length="291" mass="32865">MFVCFVSISWTTTHAGRPNPDDARDSDNVYYNLDDKAHALLSQDSDSNPHEYAWDVMTDEVDSDKPDDETYGVPSQDSNSDGSDIPILLDTQETAYRITESEDWNDEVSSEHLAYTKIGEGVCKTSANEMHADYLVIYESVVTPEICYAECAISKGCEGFAHRDGDKECLIYKNRPIQSVVISSGGTAPCWMSHDCHSCYEMHKPSRWDATKSLTKKTREDIVDRLIEDIFNDASFVSPIERQKISKLANRAEIAFDDIERLMSSMSDLIMDIIDVDKSNTIDAELFEYID</sequence>
<feature type="chain" id="PRO_5041964682" description="Apple domain-containing protein" evidence="2">
    <location>
        <begin position="16"/>
        <end position="291"/>
    </location>
</feature>
<feature type="compositionally biased region" description="Polar residues" evidence="1">
    <location>
        <begin position="73"/>
        <end position="82"/>
    </location>
</feature>
<evidence type="ECO:0000256" key="1">
    <source>
        <dbReference type="SAM" id="MobiDB-lite"/>
    </source>
</evidence>
<protein>
    <recommendedName>
        <fullName evidence="5">Apple domain-containing protein</fullName>
    </recommendedName>
</protein>
<organism evidence="3 4">
    <name type="scientific">Cymbomonas tetramitiformis</name>
    <dbReference type="NCBI Taxonomy" id="36881"/>
    <lineage>
        <taxon>Eukaryota</taxon>
        <taxon>Viridiplantae</taxon>
        <taxon>Chlorophyta</taxon>
        <taxon>Pyramimonadophyceae</taxon>
        <taxon>Pyramimonadales</taxon>
        <taxon>Pyramimonadaceae</taxon>
        <taxon>Cymbomonas</taxon>
    </lineage>
</organism>
<evidence type="ECO:0008006" key="5">
    <source>
        <dbReference type="Google" id="ProtNLM"/>
    </source>
</evidence>
<gene>
    <name evidence="3" type="ORF">CYMTET_55132</name>
</gene>
<dbReference type="EMBL" id="LGRX02035483">
    <property type="protein sequence ID" value="KAK3234581.1"/>
    <property type="molecule type" value="Genomic_DNA"/>
</dbReference>
<comment type="caution">
    <text evidence="3">The sequence shown here is derived from an EMBL/GenBank/DDBJ whole genome shotgun (WGS) entry which is preliminary data.</text>
</comment>
<evidence type="ECO:0000313" key="3">
    <source>
        <dbReference type="EMBL" id="KAK3234581.1"/>
    </source>
</evidence>
<reference evidence="3 4" key="1">
    <citation type="journal article" date="2015" name="Genome Biol. Evol.">
        <title>Comparative Genomics of a Bacterivorous Green Alga Reveals Evolutionary Causalities and Consequences of Phago-Mixotrophic Mode of Nutrition.</title>
        <authorList>
            <person name="Burns J.A."/>
            <person name="Paasch A."/>
            <person name="Narechania A."/>
            <person name="Kim E."/>
        </authorList>
    </citation>
    <scope>NUCLEOTIDE SEQUENCE [LARGE SCALE GENOMIC DNA]</scope>
    <source>
        <strain evidence="3 4">PLY_AMNH</strain>
    </source>
</reference>
<evidence type="ECO:0000313" key="4">
    <source>
        <dbReference type="Proteomes" id="UP001190700"/>
    </source>
</evidence>
<proteinExistence type="predicted"/>
<dbReference type="AlphaFoldDB" id="A0AAE0BDI2"/>
<keyword evidence="2" id="KW-0732">Signal</keyword>
<evidence type="ECO:0000256" key="2">
    <source>
        <dbReference type="SAM" id="SignalP"/>
    </source>
</evidence>
<dbReference type="Proteomes" id="UP001190700">
    <property type="component" value="Unassembled WGS sequence"/>
</dbReference>
<feature type="region of interest" description="Disordered" evidence="1">
    <location>
        <begin position="61"/>
        <end position="86"/>
    </location>
</feature>
<keyword evidence="4" id="KW-1185">Reference proteome</keyword>
<feature type="signal peptide" evidence="2">
    <location>
        <begin position="1"/>
        <end position="15"/>
    </location>
</feature>
<accession>A0AAE0BDI2</accession>
<feature type="compositionally biased region" description="Acidic residues" evidence="1">
    <location>
        <begin position="61"/>
        <end position="70"/>
    </location>
</feature>
<name>A0AAE0BDI2_9CHLO</name>